<dbReference type="Proteomes" id="UP000198302">
    <property type="component" value="Unassembled WGS sequence"/>
</dbReference>
<evidence type="ECO:0000313" key="3">
    <source>
        <dbReference type="Proteomes" id="UP000032061"/>
    </source>
</evidence>
<reference evidence="1 3" key="1">
    <citation type="submission" date="2015-01" db="EMBL/GenBank/DDBJ databases">
        <title>Genome of Flavobacterium hibernum DSM 12611.</title>
        <authorList>
            <person name="Stropko S.J."/>
            <person name="Pipes S.E."/>
            <person name="Newman J.D."/>
        </authorList>
    </citation>
    <scope>NUCLEOTIDE SEQUENCE [LARGE SCALE GENOMIC DNA]</scope>
    <source>
        <strain evidence="1 3">DSM 12611</strain>
    </source>
</reference>
<comment type="caution">
    <text evidence="1">The sequence shown here is derived from an EMBL/GenBank/DDBJ whole genome shotgun (WGS) entry which is preliminary data.</text>
</comment>
<dbReference type="Proteomes" id="UP000032061">
    <property type="component" value="Unassembled WGS sequence"/>
</dbReference>
<protein>
    <submittedName>
        <fullName evidence="1">Uncharacterized protein</fullName>
    </submittedName>
</protein>
<dbReference type="STRING" id="37752.IW18_13960"/>
<dbReference type="EMBL" id="JPRK01000011">
    <property type="protein sequence ID" value="KIO52226.1"/>
    <property type="molecule type" value="Genomic_DNA"/>
</dbReference>
<evidence type="ECO:0000313" key="2">
    <source>
        <dbReference type="EMBL" id="OXA87072.1"/>
    </source>
</evidence>
<reference evidence="2 4" key="2">
    <citation type="submission" date="2016-11" db="EMBL/GenBank/DDBJ databases">
        <title>Whole genomes of Flavobacteriaceae.</title>
        <authorList>
            <person name="Stine C."/>
            <person name="Li C."/>
            <person name="Tadesse D."/>
        </authorList>
    </citation>
    <scope>NUCLEOTIDE SEQUENCE [LARGE SCALE GENOMIC DNA]</scope>
    <source>
        <strain evidence="2 4">ATCC 51468</strain>
    </source>
</reference>
<name>A0A0D0EY34_9FLAO</name>
<gene>
    <name evidence="2" type="ORF">B0A73_12210</name>
    <name evidence="1" type="ORF">IW18_13960</name>
</gene>
<organism evidence="1 3">
    <name type="scientific">Flavobacterium hibernum</name>
    <dbReference type="NCBI Taxonomy" id="37752"/>
    <lineage>
        <taxon>Bacteria</taxon>
        <taxon>Pseudomonadati</taxon>
        <taxon>Bacteroidota</taxon>
        <taxon>Flavobacteriia</taxon>
        <taxon>Flavobacteriales</taxon>
        <taxon>Flavobacteriaceae</taxon>
        <taxon>Flavobacterium</taxon>
    </lineage>
</organism>
<evidence type="ECO:0000313" key="4">
    <source>
        <dbReference type="Proteomes" id="UP000198302"/>
    </source>
</evidence>
<dbReference type="RefSeq" id="WP_041518494.1">
    <property type="nucleotide sequence ID" value="NZ_JPRK01000011.1"/>
</dbReference>
<proteinExistence type="predicted"/>
<evidence type="ECO:0000313" key="1">
    <source>
        <dbReference type="EMBL" id="KIO52226.1"/>
    </source>
</evidence>
<dbReference type="PROSITE" id="PS51257">
    <property type="entry name" value="PROKAR_LIPOPROTEIN"/>
    <property type="match status" value="1"/>
</dbReference>
<accession>A0A0D0EY34</accession>
<dbReference type="OrthoDB" id="1349654at2"/>
<sequence>MRNPFLVLLFSFLVISCQDKIGYGDLHPDLMKPKWDNVKTDKLKFKIGDVISIYPDKYCYLGVILDFDKDESGIWYGISLSNYRWISPNKKKISDLDFFGRRISSGFTGDFIDCFDLVYINEKTIDKRVHLVKNVKVDIDKISIGSIYPITDLRQIETEYVNGVKERRAPNKVVERYFKIENILLK</sequence>
<keyword evidence="4" id="KW-1185">Reference proteome</keyword>
<dbReference type="EMBL" id="MUGX01000013">
    <property type="protein sequence ID" value="OXA87072.1"/>
    <property type="molecule type" value="Genomic_DNA"/>
</dbReference>
<dbReference type="AlphaFoldDB" id="A0A0D0EY34"/>